<gene>
    <name evidence="2" type="ORF">GGP82_002419</name>
</gene>
<dbReference type="RefSeq" id="WP_259083837.1">
    <property type="nucleotide sequence ID" value="NZ_JANTYZ010000007.1"/>
</dbReference>
<sequence>MSLPAPDEALRGAPIEDSENGIYVYKEAKGGSLEPVCHTWSTTVEGIASQVDMEVAEALVFDYASGEQHERLRVPVKQVKAKEEAQEKVPAGDGAQDELGSVRASGEARTYEVMADQLERATNRAARLQSHIDSLREKYRAKIDRLKSEHEEEVEDLQEKISDLREEKRDLRSDMSATERVAQMAAPKIPGLISAMTANLAGAGDEGSTGEVTLTEEEVRQLTEPDEESEEKQPEAQASLPEPQDGAEDTEEDDGEKKYTEQEAKQMAEKLRTRDRIVSGVVAYISGEASKSDMKQYLQSLQKTVGLPGPAERIVKAADWLKDSGEAYIGMLQSMGPDEAAEALAQTQDGDVTEEEKEVLSALLKRVQNDD</sequence>
<feature type="region of interest" description="Disordered" evidence="1">
    <location>
        <begin position="201"/>
        <end position="271"/>
    </location>
</feature>
<accession>A0A9X2RG81</accession>
<feature type="region of interest" description="Disordered" evidence="1">
    <location>
        <begin position="157"/>
        <end position="178"/>
    </location>
</feature>
<evidence type="ECO:0000256" key="1">
    <source>
        <dbReference type="SAM" id="MobiDB-lite"/>
    </source>
</evidence>
<feature type="compositionally biased region" description="Basic and acidic residues" evidence="1">
    <location>
        <begin position="255"/>
        <end position="271"/>
    </location>
</feature>
<feature type="region of interest" description="Disordered" evidence="1">
    <location>
        <begin position="79"/>
        <end position="105"/>
    </location>
</feature>
<feature type="compositionally biased region" description="Acidic residues" evidence="1">
    <location>
        <begin position="245"/>
        <end position="254"/>
    </location>
</feature>
<evidence type="ECO:0000313" key="2">
    <source>
        <dbReference type="EMBL" id="MCS3865855.1"/>
    </source>
</evidence>
<dbReference type="Proteomes" id="UP001155034">
    <property type="component" value="Unassembled WGS sequence"/>
</dbReference>
<reference evidence="2" key="1">
    <citation type="submission" date="2022-08" db="EMBL/GenBank/DDBJ databases">
        <title>Genomic Encyclopedia of Type Strains, Phase V (KMG-V): Genome sequencing to study the core and pangenomes of soil and plant-associated prokaryotes.</title>
        <authorList>
            <person name="Whitman W."/>
        </authorList>
    </citation>
    <scope>NUCLEOTIDE SEQUENCE</scope>
    <source>
        <strain evidence="2">SP2016B</strain>
    </source>
</reference>
<protein>
    <submittedName>
        <fullName evidence="2">Uncharacterized protein</fullName>
    </submittedName>
</protein>
<organism evidence="2 3">
    <name type="scientific">Salinibacter ruber</name>
    <dbReference type="NCBI Taxonomy" id="146919"/>
    <lineage>
        <taxon>Bacteria</taxon>
        <taxon>Pseudomonadati</taxon>
        <taxon>Rhodothermota</taxon>
        <taxon>Rhodothermia</taxon>
        <taxon>Rhodothermales</taxon>
        <taxon>Salinibacteraceae</taxon>
        <taxon>Salinibacter</taxon>
    </lineage>
</organism>
<name>A0A9X2RG81_9BACT</name>
<feature type="compositionally biased region" description="Basic and acidic residues" evidence="1">
    <location>
        <begin position="157"/>
        <end position="173"/>
    </location>
</feature>
<comment type="caution">
    <text evidence="2">The sequence shown here is derived from an EMBL/GenBank/DDBJ whole genome shotgun (WGS) entry which is preliminary data.</text>
</comment>
<dbReference type="AlphaFoldDB" id="A0A9X2RG81"/>
<proteinExistence type="predicted"/>
<evidence type="ECO:0000313" key="3">
    <source>
        <dbReference type="Proteomes" id="UP001155034"/>
    </source>
</evidence>
<dbReference type="EMBL" id="JANTYZ010000007">
    <property type="protein sequence ID" value="MCS3865855.1"/>
    <property type="molecule type" value="Genomic_DNA"/>
</dbReference>